<comment type="caution">
    <text evidence="10">The sequence shown here is derived from an EMBL/GenBank/DDBJ whole genome shotgun (WGS) entry which is preliminary data.</text>
</comment>
<dbReference type="InterPro" id="IPR026032">
    <property type="entry name" value="HcaT-like"/>
</dbReference>
<evidence type="ECO:0000256" key="6">
    <source>
        <dbReference type="ARBA" id="ARBA00022989"/>
    </source>
</evidence>
<feature type="transmembrane region" description="Helical" evidence="8">
    <location>
        <begin position="92"/>
        <end position="112"/>
    </location>
</feature>
<proteinExistence type="predicted"/>
<evidence type="ECO:0000259" key="9">
    <source>
        <dbReference type="PROSITE" id="PS50850"/>
    </source>
</evidence>
<feature type="transmembrane region" description="Helical" evidence="8">
    <location>
        <begin position="132"/>
        <end position="151"/>
    </location>
</feature>
<dbReference type="SUPFAM" id="SSF103473">
    <property type="entry name" value="MFS general substrate transporter"/>
    <property type="match status" value="1"/>
</dbReference>
<dbReference type="Pfam" id="PF12832">
    <property type="entry name" value="MFS_1_like"/>
    <property type="match status" value="1"/>
</dbReference>
<dbReference type="OrthoDB" id="1650886at2"/>
<feature type="transmembrane region" description="Helical" evidence="8">
    <location>
        <begin position="233"/>
        <end position="257"/>
    </location>
</feature>
<organism evidence="10 11">
    <name type="scientific">Paenibacillus antri</name>
    <dbReference type="NCBI Taxonomy" id="2582848"/>
    <lineage>
        <taxon>Bacteria</taxon>
        <taxon>Bacillati</taxon>
        <taxon>Bacillota</taxon>
        <taxon>Bacilli</taxon>
        <taxon>Bacillales</taxon>
        <taxon>Paenibacillaceae</taxon>
        <taxon>Paenibacillus</taxon>
    </lineage>
</organism>
<feature type="domain" description="Major facilitator superfamily (MFS) profile" evidence="9">
    <location>
        <begin position="4"/>
        <end position="378"/>
    </location>
</feature>
<feature type="transmembrane region" description="Helical" evidence="8">
    <location>
        <begin position="7"/>
        <end position="28"/>
    </location>
</feature>
<dbReference type="AlphaFoldDB" id="A0A5R9GDJ8"/>
<keyword evidence="3" id="KW-1003">Cell membrane</keyword>
<dbReference type="Gene3D" id="1.20.1250.20">
    <property type="entry name" value="MFS general substrate transporter like domains"/>
    <property type="match status" value="2"/>
</dbReference>
<dbReference type="EMBL" id="VCIW01000001">
    <property type="protein sequence ID" value="TLS53831.1"/>
    <property type="molecule type" value="Genomic_DNA"/>
</dbReference>
<dbReference type="Proteomes" id="UP000309676">
    <property type="component" value="Unassembled WGS sequence"/>
</dbReference>
<evidence type="ECO:0000256" key="4">
    <source>
        <dbReference type="ARBA" id="ARBA00022519"/>
    </source>
</evidence>
<dbReference type="InterPro" id="IPR036259">
    <property type="entry name" value="MFS_trans_sf"/>
</dbReference>
<evidence type="ECO:0000256" key="3">
    <source>
        <dbReference type="ARBA" id="ARBA00022475"/>
    </source>
</evidence>
<evidence type="ECO:0000256" key="8">
    <source>
        <dbReference type="SAM" id="Phobius"/>
    </source>
</evidence>
<feature type="transmembrane region" description="Helical" evidence="8">
    <location>
        <begin position="40"/>
        <end position="58"/>
    </location>
</feature>
<sequence length="393" mass="43655">MSNRLYSIVLFYFFIYMNNAVYGTFVPVYLEDIGFTNTQIGLLLSVGPLAAILAQPVWGTVSDRAKTKNSVLLLLLAGSALCMLLFPLSYSFIYVLVLICVFMFFQTPVYALGDAITLETLDRRGAGNFSHIRLAGTFGFAVMSVLFGWMAKDHIDWLFPVNLAVFGICLLLVLKFPLVEGHQSGGPKMHMGMLLRNRKLMLYLSMSFVLHITMGYYYAFFPLYFKELGADSAWVGWSMLISSLSEIPFLLLSVYIFKRVQVPYILLGAGAAAALRWYLYSVIENPVWVFPTQLLHGLIFIVLTVTMAIFINREVPAELKASGQTLHALLCLGVARMIGSFFGGAASDVYGMREVFFYNALVAAVCVGVFAVIFRLRADRTGSEASDGFGPSR</sequence>
<dbReference type="PIRSF" id="PIRSF004925">
    <property type="entry name" value="HcaT"/>
    <property type="match status" value="1"/>
</dbReference>
<evidence type="ECO:0000256" key="1">
    <source>
        <dbReference type="ARBA" id="ARBA00004429"/>
    </source>
</evidence>
<evidence type="ECO:0000256" key="7">
    <source>
        <dbReference type="ARBA" id="ARBA00023136"/>
    </source>
</evidence>
<keyword evidence="5 8" id="KW-0812">Transmembrane</keyword>
<evidence type="ECO:0000313" key="10">
    <source>
        <dbReference type="EMBL" id="TLS53831.1"/>
    </source>
</evidence>
<gene>
    <name evidence="10" type="ORF">FE782_00270</name>
</gene>
<keyword evidence="4" id="KW-0997">Cell inner membrane</keyword>
<keyword evidence="6 8" id="KW-1133">Transmembrane helix</keyword>
<feature type="transmembrane region" description="Helical" evidence="8">
    <location>
        <begin position="157"/>
        <end position="179"/>
    </location>
</feature>
<dbReference type="GO" id="GO:0022857">
    <property type="term" value="F:transmembrane transporter activity"/>
    <property type="evidence" value="ECO:0007669"/>
    <property type="project" value="InterPro"/>
</dbReference>
<dbReference type="GO" id="GO:0005886">
    <property type="term" value="C:plasma membrane"/>
    <property type="evidence" value="ECO:0007669"/>
    <property type="project" value="UniProtKB-SubCell"/>
</dbReference>
<evidence type="ECO:0000256" key="2">
    <source>
        <dbReference type="ARBA" id="ARBA00022448"/>
    </source>
</evidence>
<feature type="transmembrane region" description="Helical" evidence="8">
    <location>
        <begin position="200"/>
        <end position="221"/>
    </location>
</feature>
<dbReference type="InterPro" id="IPR024989">
    <property type="entry name" value="MFS_assoc_dom"/>
</dbReference>
<feature type="transmembrane region" description="Helical" evidence="8">
    <location>
        <begin position="355"/>
        <end position="374"/>
    </location>
</feature>
<keyword evidence="11" id="KW-1185">Reference proteome</keyword>
<feature type="transmembrane region" description="Helical" evidence="8">
    <location>
        <begin position="295"/>
        <end position="313"/>
    </location>
</feature>
<reference evidence="10 11" key="1">
    <citation type="submission" date="2019-05" db="EMBL/GenBank/DDBJ databases">
        <authorList>
            <person name="Narsing Rao M.P."/>
            <person name="Li W.J."/>
        </authorList>
    </citation>
    <scope>NUCLEOTIDE SEQUENCE [LARGE SCALE GENOMIC DNA]</scope>
    <source>
        <strain evidence="10 11">SYSU_K30003</strain>
    </source>
</reference>
<accession>A0A5R9GDJ8</accession>
<keyword evidence="7 8" id="KW-0472">Membrane</keyword>
<feature type="transmembrane region" description="Helical" evidence="8">
    <location>
        <begin position="70"/>
        <end position="86"/>
    </location>
</feature>
<comment type="subcellular location">
    <subcellularLocation>
        <location evidence="1">Cell inner membrane</location>
        <topology evidence="1">Multi-pass membrane protein</topology>
    </subcellularLocation>
</comment>
<evidence type="ECO:0000256" key="5">
    <source>
        <dbReference type="ARBA" id="ARBA00022692"/>
    </source>
</evidence>
<feature type="transmembrane region" description="Helical" evidence="8">
    <location>
        <begin position="325"/>
        <end position="343"/>
    </location>
</feature>
<dbReference type="RefSeq" id="WP_138191334.1">
    <property type="nucleotide sequence ID" value="NZ_VCIW01000001.1"/>
</dbReference>
<dbReference type="InterPro" id="IPR020846">
    <property type="entry name" value="MFS_dom"/>
</dbReference>
<evidence type="ECO:0000313" key="11">
    <source>
        <dbReference type="Proteomes" id="UP000309676"/>
    </source>
</evidence>
<dbReference type="PROSITE" id="PS50850">
    <property type="entry name" value="MFS"/>
    <property type="match status" value="1"/>
</dbReference>
<dbReference type="PANTHER" id="PTHR23522">
    <property type="entry name" value="BLL5896 PROTEIN"/>
    <property type="match status" value="1"/>
</dbReference>
<name>A0A5R9GDJ8_9BACL</name>
<dbReference type="PANTHER" id="PTHR23522:SF10">
    <property type="entry name" value="3-PHENYLPROPIONIC ACID TRANSPORTER-RELATED"/>
    <property type="match status" value="1"/>
</dbReference>
<feature type="transmembrane region" description="Helical" evidence="8">
    <location>
        <begin position="264"/>
        <end position="283"/>
    </location>
</feature>
<keyword evidence="2" id="KW-0813">Transport</keyword>
<protein>
    <submittedName>
        <fullName evidence="10">MFS transporter</fullName>
    </submittedName>
</protein>